<dbReference type="CDD" id="cd00024">
    <property type="entry name" value="CD_CSD"/>
    <property type="match status" value="1"/>
</dbReference>
<dbReference type="InterPro" id="IPR023780">
    <property type="entry name" value="Chromo_domain"/>
</dbReference>
<proteinExistence type="predicted"/>
<gene>
    <name evidence="4" type="ORF">NPX13_g7693</name>
</gene>
<name>A0A9W8N9V0_9PEZI</name>
<comment type="subunit">
    <text evidence="1">Component of the NuA4 histone acetyltransferase complex.</text>
</comment>
<dbReference type="VEuPathDB" id="FungiDB:F4678DRAFT_386371"/>
<dbReference type="GO" id="GO:0006338">
    <property type="term" value="P:chromatin remodeling"/>
    <property type="evidence" value="ECO:0007669"/>
    <property type="project" value="UniProtKB-ARBA"/>
</dbReference>
<feature type="domain" description="Chromo" evidence="3">
    <location>
        <begin position="241"/>
        <end position="299"/>
    </location>
</feature>
<dbReference type="Pfam" id="PF00385">
    <property type="entry name" value="Chromo"/>
    <property type="match status" value="1"/>
</dbReference>
<dbReference type="PROSITE" id="PS50013">
    <property type="entry name" value="CHROMO_2"/>
    <property type="match status" value="1"/>
</dbReference>
<evidence type="ECO:0000256" key="2">
    <source>
        <dbReference type="SAM" id="MobiDB-lite"/>
    </source>
</evidence>
<organism evidence="4 5">
    <name type="scientific">Xylaria arbuscula</name>
    <dbReference type="NCBI Taxonomy" id="114810"/>
    <lineage>
        <taxon>Eukaryota</taxon>
        <taxon>Fungi</taxon>
        <taxon>Dikarya</taxon>
        <taxon>Ascomycota</taxon>
        <taxon>Pezizomycotina</taxon>
        <taxon>Sordariomycetes</taxon>
        <taxon>Xylariomycetidae</taxon>
        <taxon>Xylariales</taxon>
        <taxon>Xylariaceae</taxon>
        <taxon>Xylaria</taxon>
    </lineage>
</organism>
<evidence type="ECO:0000313" key="5">
    <source>
        <dbReference type="Proteomes" id="UP001148614"/>
    </source>
</evidence>
<evidence type="ECO:0000259" key="3">
    <source>
        <dbReference type="PROSITE" id="PS50013"/>
    </source>
</evidence>
<keyword evidence="5" id="KW-1185">Reference proteome</keyword>
<dbReference type="InterPro" id="IPR000953">
    <property type="entry name" value="Chromo/chromo_shadow_dom"/>
</dbReference>
<feature type="region of interest" description="Disordered" evidence="2">
    <location>
        <begin position="178"/>
        <end position="235"/>
    </location>
</feature>
<sequence length="386" mass="42757">MNEAILKQLQGGSERDSESPSAEDSGELDMLDNENAFSLEAFLPGPSSRGYAEFLIPNPPFPDPSEPSRSVSPNPLRRLPTYPKPTLRKMPPVSAEKTITPLPVPSYPSPRLKSPKPKHIPTCTPIPMPCYPIPKSKKPHEVTYTPVPPPVLPTTFNSPAVPSANNSTETHVPEIVRNGFTPAGRSHQKWSTTVNTGPEDELTDLPLTPSKMATPATKPNSSVKRKPPQPEEDQEWEVKRLEGDKVLETGGELVRFFRVRWSGSWPADQNPTWEPEENISPILVRKYLKDKAMKTAQEESSTGQINKLESAATVKKKYSSVAEAFEGDMNESSNFFVDPQPRDEDNVNDAGELFQVTEQPKITRPMNKLRADAALLQELAGSFLMD</sequence>
<feature type="region of interest" description="Disordered" evidence="2">
    <location>
        <begin position="1"/>
        <end position="120"/>
    </location>
</feature>
<evidence type="ECO:0000256" key="1">
    <source>
        <dbReference type="ARBA" id="ARBA00011353"/>
    </source>
</evidence>
<dbReference type="PRINTS" id="PR01217">
    <property type="entry name" value="PRICHEXTENSN"/>
</dbReference>
<dbReference type="Proteomes" id="UP001148614">
    <property type="component" value="Unassembled WGS sequence"/>
</dbReference>
<comment type="caution">
    <text evidence="4">The sequence shown here is derived from an EMBL/GenBank/DDBJ whole genome shotgun (WGS) entry which is preliminary data.</text>
</comment>
<dbReference type="SUPFAM" id="SSF54160">
    <property type="entry name" value="Chromo domain-like"/>
    <property type="match status" value="1"/>
</dbReference>
<protein>
    <recommendedName>
        <fullName evidence="3">Chromo domain-containing protein</fullName>
    </recommendedName>
</protein>
<dbReference type="AlphaFoldDB" id="A0A9W8N9V0"/>
<accession>A0A9W8N9V0</accession>
<reference evidence="4" key="1">
    <citation type="submission" date="2022-07" db="EMBL/GenBank/DDBJ databases">
        <title>Genome Sequence of Xylaria arbuscula.</title>
        <authorList>
            <person name="Buettner E."/>
        </authorList>
    </citation>
    <scope>NUCLEOTIDE SEQUENCE</scope>
    <source>
        <strain evidence="4">VT107</strain>
    </source>
</reference>
<dbReference type="EMBL" id="JANPWZ010001559">
    <property type="protein sequence ID" value="KAJ3564884.1"/>
    <property type="molecule type" value="Genomic_DNA"/>
</dbReference>
<evidence type="ECO:0000313" key="4">
    <source>
        <dbReference type="EMBL" id="KAJ3564884.1"/>
    </source>
</evidence>
<dbReference type="InterPro" id="IPR016197">
    <property type="entry name" value="Chromo-like_dom_sf"/>
</dbReference>
<dbReference type="Gene3D" id="2.40.50.40">
    <property type="match status" value="1"/>
</dbReference>